<sequence length="54" mass="5755">LDRIDIAHPSTAISCVAARNVNPKNATVKRIISTGCVPNGLHGLFGSRPNQLFI</sequence>
<organism evidence="1">
    <name type="scientific">Schistosoma curassoni</name>
    <dbReference type="NCBI Taxonomy" id="6186"/>
    <lineage>
        <taxon>Eukaryota</taxon>
        <taxon>Metazoa</taxon>
        <taxon>Spiralia</taxon>
        <taxon>Lophotrochozoa</taxon>
        <taxon>Platyhelminthes</taxon>
        <taxon>Trematoda</taxon>
        <taxon>Digenea</taxon>
        <taxon>Strigeidida</taxon>
        <taxon>Schistosomatoidea</taxon>
        <taxon>Schistosomatidae</taxon>
        <taxon>Schistosoma</taxon>
    </lineage>
</organism>
<accession>A0A183JBG5</accession>
<dbReference type="WBParaSite" id="SCUD_0000001901-mRNA-1">
    <property type="protein sequence ID" value="SCUD_0000001901-mRNA-1"/>
    <property type="gene ID" value="SCUD_0000001901"/>
</dbReference>
<dbReference type="AlphaFoldDB" id="A0A183JBG5"/>
<name>A0A183JBG5_9TREM</name>
<evidence type="ECO:0000313" key="1">
    <source>
        <dbReference type="WBParaSite" id="SCUD_0000001901-mRNA-1"/>
    </source>
</evidence>
<reference evidence="1" key="1">
    <citation type="submission" date="2016-06" db="UniProtKB">
        <authorList>
            <consortium name="WormBaseParasite"/>
        </authorList>
    </citation>
    <scope>IDENTIFICATION</scope>
</reference>
<protein>
    <submittedName>
        <fullName evidence="1">Alcohol dehydrogenase</fullName>
    </submittedName>
</protein>
<proteinExistence type="predicted"/>